<dbReference type="PANTHER" id="PTHR45947">
    <property type="entry name" value="SULFOQUINOVOSYL TRANSFERASE SQD2"/>
    <property type="match status" value="1"/>
</dbReference>
<evidence type="ECO:0000313" key="3">
    <source>
        <dbReference type="EMBL" id="MBU8875428.1"/>
    </source>
</evidence>
<accession>A0ABS6IM93</accession>
<dbReference type="PANTHER" id="PTHR45947:SF3">
    <property type="entry name" value="SULFOQUINOVOSYL TRANSFERASE SQD2"/>
    <property type="match status" value="1"/>
</dbReference>
<dbReference type="InterPro" id="IPR050194">
    <property type="entry name" value="Glycosyltransferase_grp1"/>
</dbReference>
<name>A0ABS6IM93_9HYPH</name>
<protein>
    <submittedName>
        <fullName evidence="3">Glycosyltransferase family 4 protein</fullName>
    </submittedName>
</protein>
<feature type="domain" description="Glycosyl transferase family 1" evidence="1">
    <location>
        <begin position="184"/>
        <end position="327"/>
    </location>
</feature>
<dbReference type="Pfam" id="PF00534">
    <property type="entry name" value="Glycos_transf_1"/>
    <property type="match status" value="1"/>
</dbReference>
<gene>
    <name evidence="3" type="ORF">KQ910_16760</name>
</gene>
<dbReference type="Proteomes" id="UP000727907">
    <property type="component" value="Unassembled WGS sequence"/>
</dbReference>
<organism evidence="3 4">
    <name type="scientific">Reyranella humidisoli</name>
    <dbReference type="NCBI Taxonomy" id="2849149"/>
    <lineage>
        <taxon>Bacteria</taxon>
        <taxon>Pseudomonadati</taxon>
        <taxon>Pseudomonadota</taxon>
        <taxon>Alphaproteobacteria</taxon>
        <taxon>Hyphomicrobiales</taxon>
        <taxon>Reyranellaceae</taxon>
        <taxon>Reyranella</taxon>
    </lineage>
</organism>
<evidence type="ECO:0000259" key="1">
    <source>
        <dbReference type="Pfam" id="PF00534"/>
    </source>
</evidence>
<keyword evidence="4" id="KW-1185">Reference proteome</keyword>
<dbReference type="InterPro" id="IPR028098">
    <property type="entry name" value="Glyco_trans_4-like_N"/>
</dbReference>
<dbReference type="EMBL" id="JAHOPB010000001">
    <property type="protein sequence ID" value="MBU8875428.1"/>
    <property type="molecule type" value="Genomic_DNA"/>
</dbReference>
<dbReference type="RefSeq" id="WP_216962638.1">
    <property type="nucleotide sequence ID" value="NZ_JAHOPB010000001.1"/>
</dbReference>
<feature type="domain" description="Glycosyltransferase subfamily 4-like N-terminal" evidence="2">
    <location>
        <begin position="17"/>
        <end position="160"/>
    </location>
</feature>
<evidence type="ECO:0000259" key="2">
    <source>
        <dbReference type="Pfam" id="PF13439"/>
    </source>
</evidence>
<dbReference type="CDD" id="cd03801">
    <property type="entry name" value="GT4_PimA-like"/>
    <property type="match status" value="1"/>
</dbReference>
<dbReference type="Pfam" id="PF13439">
    <property type="entry name" value="Glyco_transf_4"/>
    <property type="match status" value="1"/>
</dbReference>
<evidence type="ECO:0000313" key="4">
    <source>
        <dbReference type="Proteomes" id="UP000727907"/>
    </source>
</evidence>
<reference evidence="3 4" key="1">
    <citation type="submission" date="2021-06" db="EMBL/GenBank/DDBJ databases">
        <authorList>
            <person name="Lee D.H."/>
        </authorList>
    </citation>
    <scope>NUCLEOTIDE SEQUENCE [LARGE SCALE GENOMIC DNA]</scope>
    <source>
        <strain evidence="3 4">MMS21-HV4-11</strain>
    </source>
</reference>
<sequence length="366" mass="39690">MASRILALVGDCYGARGGIARYNQDLFDALADGDVEILILPRHGDASGIALPPGVRQNPPIFGRLRFSFAAIVAAWRFRPVDTVFCGHVFMAPLGYLLARLLGAHYWIQAHGTDVWKDRRGLVRRLIGRADLVSTVSRETRRILLSWVDLAPERVRVLPDTVQDVFTPGPRSEALRGRLALGAGPILLTVGRLAASERYKGHEPVFSVLAGLRRKFPNLVHVVAGDGDDRARLERVAAEVAPGIVRFLGFVPDADLPDLYRLADLYVMPSTEEGFGIVYLEAAACGLRVVGGKGGGTADAIPDERVGVIVDPADRQALADAIEQQLALGRADPAAVEPYRRPSFVAAARALYARLSGQPRRMTARP</sequence>
<dbReference type="InterPro" id="IPR001296">
    <property type="entry name" value="Glyco_trans_1"/>
</dbReference>
<comment type="caution">
    <text evidence="3">The sequence shown here is derived from an EMBL/GenBank/DDBJ whole genome shotgun (WGS) entry which is preliminary data.</text>
</comment>
<proteinExistence type="predicted"/>